<name>A0AAV2QCV1_MEGNR</name>
<evidence type="ECO:0000256" key="7">
    <source>
        <dbReference type="ARBA" id="ARBA00023242"/>
    </source>
</evidence>
<evidence type="ECO:0000256" key="6">
    <source>
        <dbReference type="ARBA" id="ARBA00023125"/>
    </source>
</evidence>
<evidence type="ECO:0000313" key="10">
    <source>
        <dbReference type="EMBL" id="CAL4076347.1"/>
    </source>
</evidence>
<feature type="domain" description="C2H2-type" evidence="9">
    <location>
        <begin position="122"/>
        <end position="144"/>
    </location>
</feature>
<sequence>MAFSALIAEIEGPMFRNGKVFSLDHLKEIFLKSLMEFKIESNLKMRPFINKIQMYYTFNDKCKVNVIPYPDYFVYSNHLNELQVAPQINKLRRDKENECNRNSKFHEEVGEENGEIKTKLRFSCTECGYKCNKKSSIKNHIKKHELGSIEKIVLSKEFMCDICGKMLKSQKSLQVHLNTHSGEKYSCSKCDKILHSKA</sequence>
<comment type="caution">
    <text evidence="10">The sequence shown here is derived from an EMBL/GenBank/DDBJ whole genome shotgun (WGS) entry which is preliminary data.</text>
</comment>
<evidence type="ECO:0000313" key="11">
    <source>
        <dbReference type="Proteomes" id="UP001497623"/>
    </source>
</evidence>
<dbReference type="InterPro" id="IPR013087">
    <property type="entry name" value="Znf_C2H2_type"/>
</dbReference>
<keyword evidence="11" id="KW-1185">Reference proteome</keyword>
<evidence type="ECO:0000256" key="8">
    <source>
        <dbReference type="PROSITE-ProRule" id="PRU00042"/>
    </source>
</evidence>
<dbReference type="GO" id="GO:0000122">
    <property type="term" value="P:negative regulation of transcription by RNA polymerase II"/>
    <property type="evidence" value="ECO:0007669"/>
    <property type="project" value="UniProtKB-ARBA"/>
</dbReference>
<evidence type="ECO:0000256" key="1">
    <source>
        <dbReference type="ARBA" id="ARBA00004123"/>
    </source>
</evidence>
<keyword evidence="3" id="KW-0677">Repeat</keyword>
<evidence type="ECO:0000256" key="2">
    <source>
        <dbReference type="ARBA" id="ARBA00022723"/>
    </source>
</evidence>
<feature type="non-terminal residue" evidence="10">
    <location>
        <position position="198"/>
    </location>
</feature>
<dbReference type="SUPFAM" id="SSF57667">
    <property type="entry name" value="beta-beta-alpha zinc fingers"/>
    <property type="match status" value="1"/>
</dbReference>
<keyword evidence="2" id="KW-0479">Metal-binding</keyword>
<keyword evidence="7" id="KW-0539">Nucleus</keyword>
<reference evidence="10 11" key="1">
    <citation type="submission" date="2024-05" db="EMBL/GenBank/DDBJ databases">
        <authorList>
            <person name="Wallberg A."/>
        </authorList>
    </citation>
    <scope>NUCLEOTIDE SEQUENCE [LARGE SCALE GENOMIC DNA]</scope>
</reference>
<dbReference type="EMBL" id="CAXKWB010005028">
    <property type="protein sequence ID" value="CAL4076347.1"/>
    <property type="molecule type" value="Genomic_DNA"/>
</dbReference>
<dbReference type="PROSITE" id="PS00028">
    <property type="entry name" value="ZINC_FINGER_C2H2_1"/>
    <property type="match status" value="2"/>
</dbReference>
<proteinExistence type="predicted"/>
<evidence type="ECO:0000256" key="4">
    <source>
        <dbReference type="ARBA" id="ARBA00022771"/>
    </source>
</evidence>
<dbReference type="SMART" id="SM00355">
    <property type="entry name" value="ZnF_C2H2"/>
    <property type="match status" value="2"/>
</dbReference>
<dbReference type="PANTHER" id="PTHR24379">
    <property type="entry name" value="KRAB AND ZINC FINGER DOMAIN-CONTAINING"/>
    <property type="match status" value="1"/>
</dbReference>
<protein>
    <recommendedName>
        <fullName evidence="9">C2H2-type domain-containing protein</fullName>
    </recommendedName>
</protein>
<dbReference type="Proteomes" id="UP001497623">
    <property type="component" value="Unassembled WGS sequence"/>
</dbReference>
<keyword evidence="5" id="KW-0862">Zinc</keyword>
<evidence type="ECO:0000256" key="3">
    <source>
        <dbReference type="ARBA" id="ARBA00022737"/>
    </source>
</evidence>
<evidence type="ECO:0000256" key="5">
    <source>
        <dbReference type="ARBA" id="ARBA00022833"/>
    </source>
</evidence>
<evidence type="ECO:0000259" key="9">
    <source>
        <dbReference type="PROSITE" id="PS50157"/>
    </source>
</evidence>
<dbReference type="Pfam" id="PF00096">
    <property type="entry name" value="zf-C2H2"/>
    <property type="match status" value="1"/>
</dbReference>
<gene>
    <name evidence="10" type="ORF">MNOR_LOCUS10120</name>
</gene>
<feature type="domain" description="C2H2-type" evidence="9">
    <location>
        <begin position="158"/>
        <end position="185"/>
    </location>
</feature>
<comment type="subcellular location">
    <subcellularLocation>
        <location evidence="1">Nucleus</location>
    </subcellularLocation>
</comment>
<dbReference type="Gene3D" id="3.30.160.60">
    <property type="entry name" value="Classic Zinc Finger"/>
    <property type="match status" value="1"/>
</dbReference>
<dbReference type="PANTHER" id="PTHR24379:SF121">
    <property type="entry name" value="C2H2-TYPE DOMAIN-CONTAINING PROTEIN"/>
    <property type="match status" value="1"/>
</dbReference>
<organism evidence="10 11">
    <name type="scientific">Meganyctiphanes norvegica</name>
    <name type="common">Northern krill</name>
    <name type="synonym">Thysanopoda norvegica</name>
    <dbReference type="NCBI Taxonomy" id="48144"/>
    <lineage>
        <taxon>Eukaryota</taxon>
        <taxon>Metazoa</taxon>
        <taxon>Ecdysozoa</taxon>
        <taxon>Arthropoda</taxon>
        <taxon>Crustacea</taxon>
        <taxon>Multicrustacea</taxon>
        <taxon>Malacostraca</taxon>
        <taxon>Eumalacostraca</taxon>
        <taxon>Eucarida</taxon>
        <taxon>Euphausiacea</taxon>
        <taxon>Euphausiidae</taxon>
        <taxon>Meganyctiphanes</taxon>
    </lineage>
</organism>
<dbReference type="PROSITE" id="PS50157">
    <property type="entry name" value="ZINC_FINGER_C2H2_2"/>
    <property type="match status" value="2"/>
</dbReference>
<keyword evidence="6" id="KW-0238">DNA-binding</keyword>
<dbReference type="AlphaFoldDB" id="A0AAV2QCV1"/>
<dbReference type="GO" id="GO:0003677">
    <property type="term" value="F:DNA binding"/>
    <property type="evidence" value="ECO:0007669"/>
    <property type="project" value="UniProtKB-KW"/>
</dbReference>
<dbReference type="FunFam" id="3.30.160.60:FF:001465">
    <property type="entry name" value="Zinc finger protein 560"/>
    <property type="match status" value="1"/>
</dbReference>
<accession>A0AAV2QCV1</accession>
<keyword evidence="4 8" id="KW-0863">Zinc-finger</keyword>
<dbReference type="GO" id="GO:0005634">
    <property type="term" value="C:nucleus"/>
    <property type="evidence" value="ECO:0007669"/>
    <property type="project" value="UniProtKB-SubCell"/>
</dbReference>
<dbReference type="InterPro" id="IPR036236">
    <property type="entry name" value="Znf_C2H2_sf"/>
</dbReference>
<dbReference type="GO" id="GO:0008270">
    <property type="term" value="F:zinc ion binding"/>
    <property type="evidence" value="ECO:0007669"/>
    <property type="project" value="UniProtKB-KW"/>
</dbReference>